<dbReference type="GO" id="GO:0006487">
    <property type="term" value="P:protein N-linked glycosylation"/>
    <property type="evidence" value="ECO:0007669"/>
    <property type="project" value="TreeGrafter"/>
</dbReference>
<dbReference type="SUPFAM" id="SSF53756">
    <property type="entry name" value="UDP-Glycosyltransferase/glycogen phosphorylase"/>
    <property type="match status" value="1"/>
</dbReference>
<organism evidence="2 3">
    <name type="scientific">Desulfurococcus amylolyticus (strain DSM 18924 / JCM 16383 / VKM B-2413 / 1221n)</name>
    <name type="common">Desulfurococcus kamchatkensis</name>
    <dbReference type="NCBI Taxonomy" id="490899"/>
    <lineage>
        <taxon>Archaea</taxon>
        <taxon>Thermoproteota</taxon>
        <taxon>Thermoprotei</taxon>
        <taxon>Desulfurococcales</taxon>
        <taxon>Desulfurococcaceae</taxon>
        <taxon>Desulfurococcus</taxon>
    </lineage>
</organism>
<dbReference type="PANTHER" id="PTHR45919">
    <property type="entry name" value="GDP-MAN:MAN(3)GLCNAC(2)-PP-DOL ALPHA-1,2-MANNOSYLTRANSFERASE"/>
    <property type="match status" value="1"/>
</dbReference>
<accession>B8D5T0</accession>
<dbReference type="Proteomes" id="UP000006903">
    <property type="component" value="Chromosome"/>
</dbReference>
<dbReference type="GO" id="GO:0016020">
    <property type="term" value="C:membrane"/>
    <property type="evidence" value="ECO:0007669"/>
    <property type="project" value="TreeGrafter"/>
</dbReference>
<gene>
    <name evidence="2" type="ordered locus">DKAM_1135</name>
</gene>
<dbReference type="eggNOG" id="arCOG01403">
    <property type="taxonomic scope" value="Archaea"/>
</dbReference>
<dbReference type="CAZy" id="GT4">
    <property type="family name" value="Glycosyltransferase Family 4"/>
</dbReference>
<dbReference type="InterPro" id="IPR001296">
    <property type="entry name" value="Glyco_trans_1"/>
</dbReference>
<keyword evidence="2" id="KW-0808">Transferase</keyword>
<dbReference type="Pfam" id="PF00534">
    <property type="entry name" value="Glycos_transf_1"/>
    <property type="match status" value="1"/>
</dbReference>
<dbReference type="GeneID" id="7171227"/>
<proteinExistence type="predicted"/>
<dbReference type="STRING" id="490899.DKAM_1135"/>
<dbReference type="GO" id="GO:0004377">
    <property type="term" value="F:GDP-Man:Man(3)GlcNAc(2)-PP-Dol alpha-1,2-mannosyltransferase activity"/>
    <property type="evidence" value="ECO:0007669"/>
    <property type="project" value="InterPro"/>
</dbReference>
<dbReference type="PANTHER" id="PTHR45919:SF1">
    <property type="entry name" value="GDP-MAN:MAN(3)GLCNAC(2)-PP-DOL ALPHA-1,2-MANNOSYLTRANSFERASE"/>
    <property type="match status" value="1"/>
</dbReference>
<dbReference type="HOGENOM" id="CLU_017896_3_0_2"/>
<dbReference type="Gene3D" id="3.40.50.2000">
    <property type="entry name" value="Glycogen Phosphorylase B"/>
    <property type="match status" value="1"/>
</dbReference>
<dbReference type="RefSeq" id="WP_012608802.1">
    <property type="nucleotide sequence ID" value="NC_011766.1"/>
</dbReference>
<sequence length="417" mass="47145">MVEWVGLVNDPLAVVGPFATIIGGAEVVKMWASIVLKKVGYRVLLAGLAPIRLGGFITGVQGLSDVEVYSLFKWFPQVFILYQMQLSNIVVEKAVKHRRPDLVFIDNEGSKGIDELKRVIGFKLVKYIHFPHSIYVATENCSSFKSRKIESYCRDAVSYSRKYFSTVFWNAYWAIYLKLLEASIPEDPFLHTDLVITNSEYTGDILRELYGVEPLVLHPPVYIEDLLSCGRKGFDERENSVVMVGRVSSEKRHDDVIRAIALLEERPTLKIIGALTRGNINYLTHLRRLAVKHRVRLELYLNASRETLIENLCSSKIFVHATVGEHFGIAVVEAMAAGIPVIVNRNSGSYRDVLVNGYYGLGYSSIRELSELLKSLIHDKVLWSKYHDLSLSRSIEYDSRVFEKALADKIRGLLDAG</sequence>
<evidence type="ECO:0000259" key="1">
    <source>
        <dbReference type="Pfam" id="PF00534"/>
    </source>
</evidence>
<name>B8D5T0_DESA1</name>
<protein>
    <submittedName>
        <fullName evidence="2">Predicted glycosyltransferase</fullName>
    </submittedName>
</protein>
<feature type="domain" description="Glycosyl transferase family 1" evidence="1">
    <location>
        <begin position="232"/>
        <end position="387"/>
    </location>
</feature>
<dbReference type="EMBL" id="CP001140">
    <property type="protein sequence ID" value="ACL11461.1"/>
    <property type="molecule type" value="Genomic_DNA"/>
</dbReference>
<dbReference type="AlphaFoldDB" id="B8D5T0"/>
<dbReference type="InterPro" id="IPR038013">
    <property type="entry name" value="ALG11"/>
</dbReference>
<reference evidence="2 3" key="1">
    <citation type="journal article" date="2009" name="J. Bacteriol.">
        <title>Complete genome sequence of the anaerobic, protein-degrading hyperthermophilic crenarchaeon Desulfurococcus kamchatkensis.</title>
        <authorList>
            <person name="Ravin N.V."/>
            <person name="Mardanov A.V."/>
            <person name="Beletsky A.V."/>
            <person name="Kublanov I.V."/>
            <person name="Kolganova T.V."/>
            <person name="Lebedinsky A.V."/>
            <person name="Chernyh N.A."/>
            <person name="Bonch-Osmolovskaya E.A."/>
            <person name="Skryabin K.G."/>
        </authorList>
    </citation>
    <scope>NUCLEOTIDE SEQUENCE [LARGE SCALE GENOMIC DNA]</scope>
    <source>
        <strain evidence="3">DSM 18924 / JCM 16383 / VKM B-2413 / 1221n</strain>
    </source>
</reference>
<evidence type="ECO:0000313" key="2">
    <source>
        <dbReference type="EMBL" id="ACL11461.1"/>
    </source>
</evidence>
<dbReference type="KEGG" id="dka:DKAM_1135"/>
<evidence type="ECO:0000313" key="3">
    <source>
        <dbReference type="Proteomes" id="UP000006903"/>
    </source>
</evidence>